<dbReference type="AlphaFoldDB" id="A0AAN7XBA9"/>
<reference evidence="1 2" key="1">
    <citation type="journal article" date="2023" name="Genes (Basel)">
        <title>Chromosome-Level Genome Assembly and Circadian Gene Repertoire of the Patagonia Blennie Eleginops maclovinus-The Closest Ancestral Proxy of Antarctic Cryonotothenioids.</title>
        <authorList>
            <person name="Cheng C.C."/>
            <person name="Rivera-Colon A.G."/>
            <person name="Minhas B.F."/>
            <person name="Wilson L."/>
            <person name="Rayamajhi N."/>
            <person name="Vargas-Chacoff L."/>
            <person name="Catchen J.M."/>
        </authorList>
    </citation>
    <scope>NUCLEOTIDE SEQUENCE [LARGE SCALE GENOMIC DNA]</scope>
    <source>
        <strain evidence="1">JMC-PN-2008</strain>
    </source>
</reference>
<evidence type="ECO:0000313" key="1">
    <source>
        <dbReference type="EMBL" id="KAK5858920.1"/>
    </source>
</evidence>
<sequence length="66" mass="7826">MKLFDQKNRSQVGNRNLRVRKNWDWSCWRSWTPGNSSSICLLRSNLLQEGAMYLYWCGPLILHLPS</sequence>
<keyword evidence="2" id="KW-1185">Reference proteome</keyword>
<comment type="caution">
    <text evidence="1">The sequence shown here is derived from an EMBL/GenBank/DDBJ whole genome shotgun (WGS) entry which is preliminary data.</text>
</comment>
<proteinExistence type="predicted"/>
<dbReference type="EMBL" id="JAUZQC010000015">
    <property type="protein sequence ID" value="KAK5858920.1"/>
    <property type="molecule type" value="Genomic_DNA"/>
</dbReference>
<accession>A0AAN7XBA9</accession>
<dbReference type="Proteomes" id="UP001346869">
    <property type="component" value="Unassembled WGS sequence"/>
</dbReference>
<reference evidence="1 2" key="2">
    <citation type="journal article" date="2023" name="Mol. Biol. Evol.">
        <title>Genomics of Secondarily Temperate Adaptation in the Only Non-Antarctic Icefish.</title>
        <authorList>
            <person name="Rivera-Colon A.G."/>
            <person name="Rayamajhi N."/>
            <person name="Minhas B.F."/>
            <person name="Madrigal G."/>
            <person name="Bilyk K.T."/>
            <person name="Yoon V."/>
            <person name="Hune M."/>
            <person name="Gregory S."/>
            <person name="Cheng C.H.C."/>
            <person name="Catchen J.M."/>
        </authorList>
    </citation>
    <scope>NUCLEOTIDE SEQUENCE [LARGE SCALE GENOMIC DNA]</scope>
    <source>
        <strain evidence="1">JMC-PN-2008</strain>
    </source>
</reference>
<protein>
    <submittedName>
        <fullName evidence="1">Uncharacterized protein</fullName>
    </submittedName>
</protein>
<organism evidence="1 2">
    <name type="scientific">Eleginops maclovinus</name>
    <name type="common">Patagonian blennie</name>
    <name type="synonym">Eleginus maclovinus</name>
    <dbReference type="NCBI Taxonomy" id="56733"/>
    <lineage>
        <taxon>Eukaryota</taxon>
        <taxon>Metazoa</taxon>
        <taxon>Chordata</taxon>
        <taxon>Craniata</taxon>
        <taxon>Vertebrata</taxon>
        <taxon>Euteleostomi</taxon>
        <taxon>Actinopterygii</taxon>
        <taxon>Neopterygii</taxon>
        <taxon>Teleostei</taxon>
        <taxon>Neoteleostei</taxon>
        <taxon>Acanthomorphata</taxon>
        <taxon>Eupercaria</taxon>
        <taxon>Perciformes</taxon>
        <taxon>Notothenioidei</taxon>
        <taxon>Eleginopidae</taxon>
        <taxon>Eleginops</taxon>
    </lineage>
</organism>
<evidence type="ECO:0000313" key="2">
    <source>
        <dbReference type="Proteomes" id="UP001346869"/>
    </source>
</evidence>
<name>A0AAN7XBA9_ELEMC</name>
<gene>
    <name evidence="1" type="ORF">PBY51_003028</name>
</gene>